<dbReference type="Proteomes" id="UP000712281">
    <property type="component" value="Unassembled WGS sequence"/>
</dbReference>
<dbReference type="AlphaFoldDB" id="A0A8S9H0V3"/>
<organism evidence="1 3">
    <name type="scientific">Brassica cretica</name>
    <name type="common">Mustard</name>
    <dbReference type="NCBI Taxonomy" id="69181"/>
    <lineage>
        <taxon>Eukaryota</taxon>
        <taxon>Viridiplantae</taxon>
        <taxon>Streptophyta</taxon>
        <taxon>Embryophyta</taxon>
        <taxon>Tracheophyta</taxon>
        <taxon>Spermatophyta</taxon>
        <taxon>Magnoliopsida</taxon>
        <taxon>eudicotyledons</taxon>
        <taxon>Gunneridae</taxon>
        <taxon>Pentapetalae</taxon>
        <taxon>rosids</taxon>
        <taxon>malvids</taxon>
        <taxon>Brassicales</taxon>
        <taxon>Brassicaceae</taxon>
        <taxon>Brassiceae</taxon>
        <taxon>Brassica</taxon>
    </lineage>
</organism>
<gene>
    <name evidence="1" type="ORF">F2Q68_00033993</name>
    <name evidence="2" type="ORF">F2Q70_00011637</name>
</gene>
<proteinExistence type="predicted"/>
<sequence>MEANPEKDGSTDMGGSDRAKELEEMWLGIGVHADDDDERDESVVSRDFGLLQRPIGPVLEEIQFGRGSSLRSFTFSFERIHGFPISEIYTIRLRRFSFMEFQNPKSSLICCYRLWMVQRVLTPT</sequence>
<name>A0A8S9H0V3_BRACR</name>
<accession>A0A8S9H0V3</accession>
<protein>
    <submittedName>
        <fullName evidence="1">Uncharacterized protein</fullName>
    </submittedName>
</protein>
<evidence type="ECO:0000313" key="3">
    <source>
        <dbReference type="Proteomes" id="UP000712281"/>
    </source>
</evidence>
<reference evidence="1" key="1">
    <citation type="submission" date="2019-12" db="EMBL/GenBank/DDBJ databases">
        <title>Genome sequencing and annotation of Brassica cretica.</title>
        <authorList>
            <person name="Studholme D.J."/>
            <person name="Sarris P.F."/>
        </authorList>
    </citation>
    <scope>NUCLEOTIDE SEQUENCE</scope>
    <source>
        <strain evidence="1">PFS-001/15</strain>
        <strain evidence="2">PFS-102/07</strain>
        <tissue evidence="1">Leaf</tissue>
    </source>
</reference>
<dbReference type="EMBL" id="QGKY02000089">
    <property type="protein sequence ID" value="KAF2614040.1"/>
    <property type="molecule type" value="Genomic_DNA"/>
</dbReference>
<evidence type="ECO:0000313" key="2">
    <source>
        <dbReference type="EMBL" id="KAF2614040.1"/>
    </source>
</evidence>
<evidence type="ECO:0000313" key="1">
    <source>
        <dbReference type="EMBL" id="KAF2552175.1"/>
    </source>
</evidence>
<dbReference type="EMBL" id="QGKW02001988">
    <property type="protein sequence ID" value="KAF2552175.1"/>
    <property type="molecule type" value="Genomic_DNA"/>
</dbReference>
<comment type="caution">
    <text evidence="1">The sequence shown here is derived from an EMBL/GenBank/DDBJ whole genome shotgun (WGS) entry which is preliminary data.</text>
</comment>